<proteinExistence type="predicted"/>
<evidence type="ECO:0008006" key="5">
    <source>
        <dbReference type="Google" id="ProtNLM"/>
    </source>
</evidence>
<comment type="caution">
    <text evidence="3">The sequence shown here is derived from an EMBL/GenBank/DDBJ whole genome shotgun (WGS) entry which is preliminary data.</text>
</comment>
<evidence type="ECO:0000256" key="2">
    <source>
        <dbReference type="SAM" id="SignalP"/>
    </source>
</evidence>
<protein>
    <recommendedName>
        <fullName evidence="5">Trypsin-like peptidase</fullName>
    </recommendedName>
</protein>
<dbReference type="Gene3D" id="2.40.10.10">
    <property type="entry name" value="Trypsin-like serine proteases"/>
    <property type="match status" value="1"/>
</dbReference>
<organism evidence="3 4">
    <name type="scientific">Pseudonocardia kunmingensis</name>
    <dbReference type="NCBI Taxonomy" id="630975"/>
    <lineage>
        <taxon>Bacteria</taxon>
        <taxon>Bacillati</taxon>
        <taxon>Actinomycetota</taxon>
        <taxon>Actinomycetes</taxon>
        <taxon>Pseudonocardiales</taxon>
        <taxon>Pseudonocardiaceae</taxon>
        <taxon>Pseudonocardia</taxon>
    </lineage>
</organism>
<evidence type="ECO:0000313" key="4">
    <source>
        <dbReference type="Proteomes" id="UP000315677"/>
    </source>
</evidence>
<dbReference type="EMBL" id="VFPA01000003">
    <property type="protein sequence ID" value="TQM09611.1"/>
    <property type="molecule type" value="Genomic_DNA"/>
</dbReference>
<keyword evidence="4" id="KW-1185">Reference proteome</keyword>
<feature type="chain" id="PRO_5022193618" description="Trypsin-like peptidase" evidence="2">
    <location>
        <begin position="20"/>
        <end position="273"/>
    </location>
</feature>
<gene>
    <name evidence="3" type="ORF">FB558_5371</name>
</gene>
<sequence>MLAAAVAVLAVLAEPAAAAAPAPAGTPPFAPAADAAITPGVRMLSPVGDGAVSTCTAAFVFRGGDTTYLGYAAHCAGSGESMGLSGCEEPALPLGTDVVIEGNDGSRTAGRLAYTSWGTMQERGETDGARCYSNDFALVELDPADVERVNPSVPVFGGPTALDTDGTRRGEPVYSYQPRGGGTVVKQGRSLGVSAGGLFHRVETVPPGRPGDSGSGYVDGDGDAFGVLSTLFLDGSSTNGVTDLAHALAYANAYGGIGRVALVPGTEPFGVRT</sequence>
<dbReference type="SUPFAM" id="SSF50494">
    <property type="entry name" value="Trypsin-like serine proteases"/>
    <property type="match status" value="1"/>
</dbReference>
<name>A0A543DJX0_9PSEU</name>
<accession>A0A543DJX0</accession>
<feature type="region of interest" description="Disordered" evidence="1">
    <location>
        <begin position="150"/>
        <end position="181"/>
    </location>
</feature>
<dbReference type="InterPro" id="IPR043504">
    <property type="entry name" value="Peptidase_S1_PA_chymotrypsin"/>
</dbReference>
<feature type="signal peptide" evidence="2">
    <location>
        <begin position="1"/>
        <end position="19"/>
    </location>
</feature>
<reference evidence="3 4" key="1">
    <citation type="submission" date="2019-06" db="EMBL/GenBank/DDBJ databases">
        <title>Sequencing the genomes of 1000 actinobacteria strains.</title>
        <authorList>
            <person name="Klenk H.-P."/>
        </authorList>
    </citation>
    <scope>NUCLEOTIDE SEQUENCE [LARGE SCALE GENOMIC DNA]</scope>
    <source>
        <strain evidence="3 4">DSM 45301</strain>
    </source>
</reference>
<evidence type="ECO:0000313" key="3">
    <source>
        <dbReference type="EMBL" id="TQM09611.1"/>
    </source>
</evidence>
<evidence type="ECO:0000256" key="1">
    <source>
        <dbReference type="SAM" id="MobiDB-lite"/>
    </source>
</evidence>
<keyword evidence="2" id="KW-0732">Signal</keyword>
<dbReference type="InterPro" id="IPR009003">
    <property type="entry name" value="Peptidase_S1_PA"/>
</dbReference>
<dbReference type="AlphaFoldDB" id="A0A543DJX0"/>
<dbReference type="Proteomes" id="UP000315677">
    <property type="component" value="Unassembled WGS sequence"/>
</dbReference>